<dbReference type="Gene3D" id="1.10.357.10">
    <property type="entry name" value="Tetracycline Repressor, domain 2"/>
    <property type="match status" value="1"/>
</dbReference>
<dbReference type="Pfam" id="PF14278">
    <property type="entry name" value="TetR_C_8"/>
    <property type="match status" value="1"/>
</dbReference>
<evidence type="ECO:0000256" key="2">
    <source>
        <dbReference type="PROSITE-ProRule" id="PRU00335"/>
    </source>
</evidence>
<dbReference type="AlphaFoldDB" id="A0A842JEV2"/>
<dbReference type="PANTHER" id="PTHR43479:SF7">
    <property type="entry name" value="TETR-FAMILY TRANSCRIPTIONAL REGULATOR"/>
    <property type="match status" value="1"/>
</dbReference>
<dbReference type="Proteomes" id="UP000587396">
    <property type="component" value="Unassembled WGS sequence"/>
</dbReference>
<evidence type="ECO:0000313" key="4">
    <source>
        <dbReference type="EMBL" id="MBC2887869.1"/>
    </source>
</evidence>
<organism evidence="4 5">
    <name type="scientific">Gordonibacter massiliensis</name>
    <name type="common">ex Traore et al. 2017</name>
    <dbReference type="NCBI Taxonomy" id="1841863"/>
    <lineage>
        <taxon>Bacteria</taxon>
        <taxon>Bacillati</taxon>
        <taxon>Actinomycetota</taxon>
        <taxon>Coriobacteriia</taxon>
        <taxon>Eggerthellales</taxon>
        <taxon>Eggerthellaceae</taxon>
        <taxon>Gordonibacter</taxon>
    </lineage>
</organism>
<dbReference type="PANTHER" id="PTHR43479">
    <property type="entry name" value="ACREF/ENVCD OPERON REPRESSOR-RELATED"/>
    <property type="match status" value="1"/>
</dbReference>
<sequence>MYVEPKDSRQRYTKQCLFSSFERALQDKPVPDITVSEICNDAGISRKTFYKYYSDPFALLLAMQDDLFAGLGERLAELPPDVYAISSAIIDFVAEHRVVTKAVFENRGEGNLIDRVLDQLYVTYHESWEQANPDMAESDVEFLFHYVTSGWVGIVRLWLFKYPSMDVDEVKARADALMKLTTPHA</sequence>
<keyword evidence="5" id="KW-1185">Reference proteome</keyword>
<gene>
    <name evidence="4" type="ORF">H7313_00585</name>
</gene>
<evidence type="ECO:0000259" key="3">
    <source>
        <dbReference type="PROSITE" id="PS50977"/>
    </source>
</evidence>
<dbReference type="InterPro" id="IPR050624">
    <property type="entry name" value="HTH-type_Tx_Regulator"/>
</dbReference>
<evidence type="ECO:0000313" key="5">
    <source>
        <dbReference type="Proteomes" id="UP000587396"/>
    </source>
</evidence>
<dbReference type="GO" id="GO:0003677">
    <property type="term" value="F:DNA binding"/>
    <property type="evidence" value="ECO:0007669"/>
    <property type="project" value="UniProtKB-UniRule"/>
</dbReference>
<evidence type="ECO:0000256" key="1">
    <source>
        <dbReference type="ARBA" id="ARBA00023125"/>
    </source>
</evidence>
<dbReference type="SUPFAM" id="SSF46689">
    <property type="entry name" value="Homeodomain-like"/>
    <property type="match status" value="1"/>
</dbReference>
<reference evidence="4 5" key="1">
    <citation type="submission" date="2020-08" db="EMBL/GenBank/DDBJ databases">
        <authorList>
            <person name="Liu C."/>
            <person name="Sun Q."/>
        </authorList>
    </citation>
    <scope>NUCLEOTIDE SEQUENCE [LARGE SCALE GENOMIC DNA]</scope>
    <source>
        <strain evidence="4 5">N22</strain>
    </source>
</reference>
<feature type="DNA-binding region" description="H-T-H motif" evidence="2">
    <location>
        <begin position="34"/>
        <end position="53"/>
    </location>
</feature>
<dbReference type="EMBL" id="JACMSE010000001">
    <property type="protein sequence ID" value="MBC2887869.1"/>
    <property type="molecule type" value="Genomic_DNA"/>
</dbReference>
<accession>A0A842JEV2</accession>
<dbReference type="InterPro" id="IPR039532">
    <property type="entry name" value="TetR_C_Firmicutes"/>
</dbReference>
<dbReference type="RefSeq" id="WP_185903920.1">
    <property type="nucleotide sequence ID" value="NZ_JACMSE010000001.1"/>
</dbReference>
<comment type="caution">
    <text evidence="4">The sequence shown here is derived from an EMBL/GenBank/DDBJ whole genome shotgun (WGS) entry which is preliminary data.</text>
</comment>
<feature type="domain" description="HTH tetR-type" evidence="3">
    <location>
        <begin position="11"/>
        <end position="71"/>
    </location>
</feature>
<proteinExistence type="predicted"/>
<keyword evidence="1 2" id="KW-0238">DNA-binding</keyword>
<dbReference type="PROSITE" id="PS50977">
    <property type="entry name" value="HTH_TETR_2"/>
    <property type="match status" value="1"/>
</dbReference>
<name>A0A842JEV2_9ACTN</name>
<dbReference type="InterPro" id="IPR009057">
    <property type="entry name" value="Homeodomain-like_sf"/>
</dbReference>
<protein>
    <submittedName>
        <fullName evidence="4">TetR/AcrR family transcriptional regulator</fullName>
    </submittedName>
</protein>
<dbReference type="InterPro" id="IPR001647">
    <property type="entry name" value="HTH_TetR"/>
</dbReference>